<dbReference type="SUPFAM" id="SSF48403">
    <property type="entry name" value="Ankyrin repeat"/>
    <property type="match status" value="1"/>
</dbReference>
<dbReference type="OrthoDB" id="163438at2759"/>
<keyword evidence="1" id="KW-0677">Repeat</keyword>
<evidence type="ECO:0000313" key="5">
    <source>
        <dbReference type="Proteomes" id="UP000008984"/>
    </source>
</evidence>
<dbReference type="Gene3D" id="1.25.40.20">
    <property type="entry name" value="Ankyrin repeat-containing domain"/>
    <property type="match status" value="1"/>
</dbReference>
<dbReference type="HOGENOM" id="CLU_008134_0_0_1"/>
<dbReference type="KEGG" id="tre:TRIREDRAFT_109341"/>
<proteinExistence type="predicted"/>
<dbReference type="AlphaFoldDB" id="G0RPF0"/>
<dbReference type="InterPro" id="IPR002110">
    <property type="entry name" value="Ankyrin_rpt"/>
</dbReference>
<evidence type="ECO:0000259" key="3">
    <source>
        <dbReference type="Pfam" id="PF24883"/>
    </source>
</evidence>
<accession>G0RPF0</accession>
<feature type="domain" description="Nephrocystin 3-like N-terminal" evidence="3">
    <location>
        <begin position="352"/>
        <end position="514"/>
    </location>
</feature>
<dbReference type="InterPro" id="IPR027417">
    <property type="entry name" value="P-loop_NTPase"/>
</dbReference>
<dbReference type="InterPro" id="IPR036770">
    <property type="entry name" value="Ankyrin_rpt-contain_sf"/>
</dbReference>
<sequence>MSLFSHRFKRQAENGTQSLKPVPAQASIRRKLFDVFSRPKSPAPSAPVIQAPVTPAPVHSGSEKQSRSLVLPKPPSSNTKTEEPSIPIQASNSNRPKPNEPSVLITEIQAEAHIESSDVSESAYHKAWCSLTEEQKLLLKGDDIGDLFDQLRDADQKHQAQSLLRRGLKVVSPYLDRLSITIDFISPFASMNPAAGTALGLIKGVNSIFIAICGAADNVSSQIGSFFERILAIERCSEVVDGHSQLLDIHKALVNVYKDLLQFYLKTIIMFKKSGFVIHLALDWLKSDLSGIIASFTTHADLLSKLLESETFASVQEIKDEQVEALIRDTLDIHRENEIAYHNELKRRADEACSWIASNDQFSYWRLNSRDSSLLALFGDMGCGKTITTAYVVDTLSQGQLVCSYYCKDDQETTKLGNIYRSLIWQLLKRKPDLKTRFSSWYKKAESQSQVNPTQSDDMLREFLFDALSSSKQCIFFVLDGLDECESYSQRQILSLFRELLEREARLKVFISSRYDDDVEKALPSGASRIELGAGFSQERDRIIANYLASQLNIPEQTRGKVVDKLAEKADGSAIWLRISLEYIGKLRVQNERGLETALKRLPSSTGLAELYWKLFEKVCAGLPENEEHLRRALETLAVARRPLSSGELAYAVFIETDDEGPATMAELEDNAQSVNLLDLIRPFISTTTAIDEKHAQLRLVHQSLKELILQASPSSWSLVGKPGWKNQTVQRKGELNGFLLKRCIQYLLFDECGEIDLYSAFTEGSLDADFFAIGGILDDDEAPPELSQEFDPFELGLGRFFTYAASGWTTHFHDAAQDLWPNPTDFIKLCSHGSQRLDNWVEQWKRPRNSRRTQLTFPEATNHLDPLVVAANFGPVAYMTDLLKCNLQSPDFLPNSVWVAVSNLIDRNRISTVEQLLKDKSLGSILCCTYFFFEAVLGWTKSDRAQGNAAKEWEDIFEYLIKALRGDLLEEGNEILCQAARNGCLVLVRKLFEVSEHDPELRRAIIMGDRFKMSDWRGGLATHQSIGEAAYEGHVEIVRFLCQQPGIEPHIRYVNQHGHTVFHQAARRGIREIIMTLIQRWPEGVNIRNKVNDAPLGDFIFHRITGDVEAIETVKAMLRTGQVDATGLKDDPGYSPLCAAVRRGEIALCKTLIIEGSADMSCAVGVDRETGKPFLTKDVRVQETTDAQEAMLKQLCSLLPLAVSTEYLF</sequence>
<dbReference type="RefSeq" id="XP_006967106.1">
    <property type="nucleotide sequence ID" value="XM_006967044.1"/>
</dbReference>
<evidence type="ECO:0000256" key="1">
    <source>
        <dbReference type="ARBA" id="ARBA00022737"/>
    </source>
</evidence>
<dbReference type="Pfam" id="PF24883">
    <property type="entry name" value="NPHP3_N"/>
    <property type="match status" value="1"/>
</dbReference>
<dbReference type="EMBL" id="GL985070">
    <property type="protein sequence ID" value="EGR47096.1"/>
    <property type="molecule type" value="Genomic_DNA"/>
</dbReference>
<dbReference type="PANTHER" id="PTHR10039:SF10">
    <property type="entry name" value="NACHT DOMAIN-CONTAINING PROTEIN"/>
    <property type="match status" value="1"/>
</dbReference>
<evidence type="ECO:0000256" key="2">
    <source>
        <dbReference type="SAM" id="MobiDB-lite"/>
    </source>
</evidence>
<gene>
    <name evidence="4" type="ORF">TRIREDRAFT_109341</name>
</gene>
<dbReference type="VEuPathDB" id="FungiDB:TRIREDRAFT_109341"/>
<dbReference type="SUPFAM" id="SSF52540">
    <property type="entry name" value="P-loop containing nucleoside triphosphate hydrolases"/>
    <property type="match status" value="1"/>
</dbReference>
<reference evidence="4 5" key="1">
    <citation type="journal article" date="2008" name="Nat. Biotechnol.">
        <title>Genome sequencing and analysis of the biomass-degrading fungus Trichoderma reesei (syn. Hypocrea jecorina).</title>
        <authorList>
            <person name="Martinez D."/>
            <person name="Berka R.M."/>
            <person name="Henrissat B."/>
            <person name="Saloheimo M."/>
            <person name="Arvas M."/>
            <person name="Baker S.E."/>
            <person name="Chapman J."/>
            <person name="Chertkov O."/>
            <person name="Coutinho P.M."/>
            <person name="Cullen D."/>
            <person name="Danchin E.G."/>
            <person name="Grigoriev I.V."/>
            <person name="Harris P."/>
            <person name="Jackson M."/>
            <person name="Kubicek C.P."/>
            <person name="Han C.S."/>
            <person name="Ho I."/>
            <person name="Larrondo L.F."/>
            <person name="de Leon A.L."/>
            <person name="Magnuson J.K."/>
            <person name="Merino S."/>
            <person name="Misra M."/>
            <person name="Nelson B."/>
            <person name="Putnam N."/>
            <person name="Robbertse B."/>
            <person name="Salamov A.A."/>
            <person name="Schmoll M."/>
            <person name="Terry A."/>
            <person name="Thayer N."/>
            <person name="Westerholm-Parvinen A."/>
            <person name="Schoch C.L."/>
            <person name="Yao J."/>
            <person name="Barabote R."/>
            <person name="Nelson M.A."/>
            <person name="Detter C."/>
            <person name="Bruce D."/>
            <person name="Kuske C.R."/>
            <person name="Xie G."/>
            <person name="Richardson P."/>
            <person name="Rokhsar D.S."/>
            <person name="Lucas S.M."/>
            <person name="Rubin E.M."/>
            <person name="Dunn-Coleman N."/>
            <person name="Ward M."/>
            <person name="Brettin T.S."/>
        </authorList>
    </citation>
    <scope>NUCLEOTIDE SEQUENCE [LARGE SCALE GENOMIC DNA]</scope>
    <source>
        <strain evidence="4 5">QM6a</strain>
    </source>
</reference>
<evidence type="ECO:0000313" key="4">
    <source>
        <dbReference type="EMBL" id="EGR47096.1"/>
    </source>
</evidence>
<feature type="region of interest" description="Disordered" evidence="2">
    <location>
        <begin position="1"/>
        <end position="100"/>
    </location>
</feature>
<dbReference type="SMART" id="SM00248">
    <property type="entry name" value="ANK"/>
    <property type="match status" value="4"/>
</dbReference>
<name>G0RPF0_HYPJQ</name>
<protein>
    <submittedName>
        <fullName evidence="4">Predicted protein</fullName>
    </submittedName>
</protein>
<dbReference type="PANTHER" id="PTHR10039">
    <property type="entry name" value="AMELOGENIN"/>
    <property type="match status" value="1"/>
</dbReference>
<dbReference type="InterPro" id="IPR056884">
    <property type="entry name" value="NPHP3-like_N"/>
</dbReference>
<keyword evidence="5" id="KW-1185">Reference proteome</keyword>
<organism evidence="5">
    <name type="scientific">Hypocrea jecorina (strain QM6a)</name>
    <name type="common">Trichoderma reesei</name>
    <dbReference type="NCBI Taxonomy" id="431241"/>
    <lineage>
        <taxon>Eukaryota</taxon>
        <taxon>Fungi</taxon>
        <taxon>Dikarya</taxon>
        <taxon>Ascomycota</taxon>
        <taxon>Pezizomycotina</taxon>
        <taxon>Sordariomycetes</taxon>
        <taxon>Hypocreomycetidae</taxon>
        <taxon>Hypocreales</taxon>
        <taxon>Hypocreaceae</taxon>
        <taxon>Trichoderma</taxon>
    </lineage>
</organism>
<dbReference type="Proteomes" id="UP000008984">
    <property type="component" value="Unassembled WGS sequence"/>
</dbReference>
<dbReference type="GeneID" id="18481875"/>
<dbReference type="eggNOG" id="ENOG502SIWU">
    <property type="taxonomic scope" value="Eukaryota"/>
</dbReference>
<dbReference type="Gene3D" id="3.40.50.300">
    <property type="entry name" value="P-loop containing nucleotide triphosphate hydrolases"/>
    <property type="match status" value="1"/>
</dbReference>